<proteinExistence type="predicted"/>
<dbReference type="Proteomes" id="UP001596157">
    <property type="component" value="Unassembled WGS sequence"/>
</dbReference>
<feature type="transmembrane region" description="Helical" evidence="1">
    <location>
        <begin position="188"/>
        <end position="210"/>
    </location>
</feature>
<feature type="transmembrane region" description="Helical" evidence="1">
    <location>
        <begin position="216"/>
        <end position="237"/>
    </location>
</feature>
<keyword evidence="1" id="KW-1133">Transmembrane helix</keyword>
<dbReference type="PANTHER" id="PTHR35791">
    <property type="entry name" value="UPF0754 MEMBRANE PROTEIN YHEB"/>
    <property type="match status" value="1"/>
</dbReference>
<keyword evidence="1" id="KW-0812">Transmembrane</keyword>
<protein>
    <submittedName>
        <fullName evidence="2">DUF445 domain-containing protein</fullName>
    </submittedName>
</protein>
<keyword evidence="1" id="KW-0472">Membrane</keyword>
<comment type="caution">
    <text evidence="2">The sequence shown here is derived from an EMBL/GenBank/DDBJ whole genome shotgun (WGS) entry which is preliminary data.</text>
</comment>
<feature type="transmembrane region" description="Helical" evidence="1">
    <location>
        <begin position="12"/>
        <end position="29"/>
    </location>
</feature>
<dbReference type="PANTHER" id="PTHR35791:SF1">
    <property type="entry name" value="UPF0754 MEMBRANE PROTEIN YHEB"/>
    <property type="match status" value="1"/>
</dbReference>
<evidence type="ECO:0000313" key="3">
    <source>
        <dbReference type="Proteomes" id="UP001596157"/>
    </source>
</evidence>
<gene>
    <name evidence="2" type="ORF">ACFPM7_07190</name>
</gene>
<evidence type="ECO:0000256" key="1">
    <source>
        <dbReference type="SAM" id="Phobius"/>
    </source>
</evidence>
<organism evidence="2 3">
    <name type="scientific">Actinokineospora guangxiensis</name>
    <dbReference type="NCBI Taxonomy" id="1490288"/>
    <lineage>
        <taxon>Bacteria</taxon>
        <taxon>Bacillati</taxon>
        <taxon>Actinomycetota</taxon>
        <taxon>Actinomycetes</taxon>
        <taxon>Pseudonocardiales</taxon>
        <taxon>Pseudonocardiaceae</taxon>
        <taxon>Actinokineospora</taxon>
    </lineage>
</organism>
<keyword evidence="3" id="KW-1185">Reference proteome</keyword>
<sequence length="413" mass="46212">MERVLADIAEHWPLYAVMPVVAAVIGYVTKRVAIEMMFRPLKFIGVAKPYLGWQGVVPRNSARMIRVSTELITSRLVDARQIAERLDADELAKQIQGPLLLIIDEVTRDVIAEHHPGLWETLPTFAQDLIVKQAQAGAPAMIRQIVADLRANIDDVLDVQQVASSALERDKQLLVRLVRDISRPEMAFIARCGIYFGFALGVVQTVVWAITKEPLVLPIFGGLIGWFTDWLAIKLVFFPRERTRILGLFPFQGVFQRRRKEVARQYGDIVAREVMTVPNIINGIFTGPRSDRVMAMIQRTVTKVVDEQASLAKPFVAVAVGTRRFQQMKHAAADKAMTYLDETARLAAPYASEQINLGQVIAAKMDKLTRVEYEGLLRPAFRQDEWKLIAVGAIIGALVGELQVIVFLSSGLF</sequence>
<dbReference type="RefSeq" id="WP_378245185.1">
    <property type="nucleotide sequence ID" value="NZ_JBHSKF010000003.1"/>
</dbReference>
<evidence type="ECO:0000313" key="2">
    <source>
        <dbReference type="EMBL" id="MFC5286831.1"/>
    </source>
</evidence>
<name>A0ABW0EKW8_9PSEU</name>
<dbReference type="EMBL" id="JBHSKF010000003">
    <property type="protein sequence ID" value="MFC5286831.1"/>
    <property type="molecule type" value="Genomic_DNA"/>
</dbReference>
<feature type="transmembrane region" description="Helical" evidence="1">
    <location>
        <begin position="388"/>
        <end position="408"/>
    </location>
</feature>
<accession>A0ABW0EKW8</accession>
<reference evidence="3" key="1">
    <citation type="journal article" date="2019" name="Int. J. Syst. Evol. Microbiol.">
        <title>The Global Catalogue of Microorganisms (GCM) 10K type strain sequencing project: providing services to taxonomists for standard genome sequencing and annotation.</title>
        <authorList>
            <consortium name="The Broad Institute Genomics Platform"/>
            <consortium name="The Broad Institute Genome Sequencing Center for Infectious Disease"/>
            <person name="Wu L."/>
            <person name="Ma J."/>
        </authorList>
    </citation>
    <scope>NUCLEOTIDE SEQUENCE [LARGE SCALE GENOMIC DNA]</scope>
    <source>
        <strain evidence="3">CCUG 59778</strain>
    </source>
</reference>